<name>A0ABU9QMX4_9BURK</name>
<sequence>MDAIHIAILTESPNVDLRELNRVVAAISKQVNFDFFPIWKIPAVISTYGASEDVPPNSYRVVVVSHSILIDGREVMGAHRGKDKSGNPFALVSDKGDHWSHTLSHEILEMLVDPTLEQYRPGKWAGHDVSFLVEICDPCQGIPYDIDGVAVSSFITPRYFDEQKHDNTDYSWRGSIDEPLTCAPGGYLVWRADEDGPFKGEHVAIDSNGGITYLGKFQGGMMTAREWVDSVLRKPTIKLSKNVKKKLRHSRNHHKRLCTKHARAWRSANRCTE</sequence>
<gene>
    <name evidence="1" type="ORF">V4C55_32355</name>
</gene>
<dbReference type="RefSeq" id="WP_201651906.1">
    <property type="nucleotide sequence ID" value="NZ_CAJHCS010000014.1"/>
</dbReference>
<accession>A0ABU9QMX4</accession>
<organism evidence="1 2">
    <name type="scientific">Paraburkholderia sabiae</name>
    <dbReference type="NCBI Taxonomy" id="273251"/>
    <lineage>
        <taxon>Bacteria</taxon>
        <taxon>Pseudomonadati</taxon>
        <taxon>Pseudomonadota</taxon>
        <taxon>Betaproteobacteria</taxon>
        <taxon>Burkholderiales</taxon>
        <taxon>Burkholderiaceae</taxon>
        <taxon>Paraburkholderia</taxon>
    </lineage>
</organism>
<dbReference type="EMBL" id="JAZHGC010000036">
    <property type="protein sequence ID" value="MEM5290425.1"/>
    <property type="molecule type" value="Genomic_DNA"/>
</dbReference>
<keyword evidence="2" id="KW-1185">Reference proteome</keyword>
<comment type="caution">
    <text evidence="1">The sequence shown here is derived from an EMBL/GenBank/DDBJ whole genome shotgun (WGS) entry which is preliminary data.</text>
</comment>
<reference evidence="1 2" key="1">
    <citation type="submission" date="2024-01" db="EMBL/GenBank/DDBJ databases">
        <title>The diversity of rhizobia nodulating Mimosa spp. in eleven states of Brazil covering several biomes is determined by host plant, location, and edaphic factors.</title>
        <authorList>
            <person name="Rouws L."/>
            <person name="Barauna A."/>
            <person name="Beukes C."/>
            <person name="De Faria S.M."/>
            <person name="Gross E."/>
            <person name="Dos Reis Junior F.B."/>
            <person name="Simon M."/>
            <person name="Maluk M."/>
            <person name="Odee D.W."/>
            <person name="Kenicer G."/>
            <person name="Young J.P.W."/>
            <person name="Reis V.M."/>
            <person name="Zilli J."/>
            <person name="James E.K."/>
        </authorList>
    </citation>
    <scope>NUCLEOTIDE SEQUENCE [LARGE SCALE GENOMIC DNA]</scope>
    <source>
        <strain evidence="1 2">JPY77</strain>
    </source>
</reference>
<evidence type="ECO:0000313" key="2">
    <source>
        <dbReference type="Proteomes" id="UP001494588"/>
    </source>
</evidence>
<dbReference type="Proteomes" id="UP001494588">
    <property type="component" value="Unassembled WGS sequence"/>
</dbReference>
<evidence type="ECO:0000313" key="1">
    <source>
        <dbReference type="EMBL" id="MEM5290425.1"/>
    </source>
</evidence>
<proteinExistence type="predicted"/>
<protein>
    <submittedName>
        <fullName evidence="1">Uncharacterized protein</fullName>
    </submittedName>
</protein>